<dbReference type="Pfam" id="PF13692">
    <property type="entry name" value="Glyco_trans_1_4"/>
    <property type="match status" value="1"/>
</dbReference>
<keyword evidence="1 3" id="KW-0808">Transferase</keyword>
<dbReference type="RefSeq" id="WP_162852610.1">
    <property type="nucleotide sequence ID" value="NZ_SODV01000001.1"/>
</dbReference>
<name>A0A4R8DWL9_9BACT</name>
<evidence type="ECO:0000259" key="2">
    <source>
        <dbReference type="Pfam" id="PF13439"/>
    </source>
</evidence>
<evidence type="ECO:0000313" key="3">
    <source>
        <dbReference type="EMBL" id="TDX01915.1"/>
    </source>
</evidence>
<protein>
    <submittedName>
        <fullName evidence="3">Glycosyltransferase involved in cell wall biosynthesis</fullName>
    </submittedName>
</protein>
<dbReference type="GO" id="GO:0009103">
    <property type="term" value="P:lipopolysaccharide biosynthetic process"/>
    <property type="evidence" value="ECO:0007669"/>
    <property type="project" value="TreeGrafter"/>
</dbReference>
<dbReference type="AlphaFoldDB" id="A0A4R8DWL9"/>
<dbReference type="EMBL" id="SODV01000001">
    <property type="protein sequence ID" value="TDX01915.1"/>
    <property type="molecule type" value="Genomic_DNA"/>
</dbReference>
<dbReference type="Proteomes" id="UP000294498">
    <property type="component" value="Unassembled WGS sequence"/>
</dbReference>
<sequence>MTGNDPRDKRTWSGSTYYIARALQQHVGEVDLLGPLKVPFWMDRLFRAIAKLVRVTFGTEYFAQFSIPLSLYYAGALRRRMRGNHYDLICAPASNVELAYVKTHLPVVLIADTTFQLITHYYAKDFKKMSRLSRWEGNLLEKRSLKRSRLSVFSSEWAADSAIKDYKVDARKVAIIPPGANMDHRPEADIIHRKFANPRLTVLFLASEWSGKGGDLALQTLTLLREVHGEDARLIVCGCEPPPGIEHPDMEVIPLQAKNSELLSTVHFLIQPTRADASLIIACEANAYGVPAITTETGGIPDVVQDGVNGYCLPYHADGRLYALLISELFKDQERYEQLVQTSRMRFEEKLNWDSWAESFQEAASAAMPELSR</sequence>
<evidence type="ECO:0000313" key="4">
    <source>
        <dbReference type="Proteomes" id="UP000294498"/>
    </source>
</evidence>
<gene>
    <name evidence="3" type="ORF">EDB95_2960</name>
</gene>
<accession>A0A4R8DWL9</accession>
<evidence type="ECO:0000256" key="1">
    <source>
        <dbReference type="ARBA" id="ARBA00022679"/>
    </source>
</evidence>
<organism evidence="3 4">
    <name type="scientific">Dinghuibacter silviterrae</name>
    <dbReference type="NCBI Taxonomy" id="1539049"/>
    <lineage>
        <taxon>Bacteria</taxon>
        <taxon>Pseudomonadati</taxon>
        <taxon>Bacteroidota</taxon>
        <taxon>Chitinophagia</taxon>
        <taxon>Chitinophagales</taxon>
        <taxon>Chitinophagaceae</taxon>
        <taxon>Dinghuibacter</taxon>
    </lineage>
</organism>
<keyword evidence="4" id="KW-1185">Reference proteome</keyword>
<proteinExistence type="predicted"/>
<feature type="domain" description="Glycosyltransferase subfamily 4-like N-terminal" evidence="2">
    <location>
        <begin position="16"/>
        <end position="183"/>
    </location>
</feature>
<dbReference type="GO" id="GO:0016757">
    <property type="term" value="F:glycosyltransferase activity"/>
    <property type="evidence" value="ECO:0007669"/>
    <property type="project" value="InterPro"/>
</dbReference>
<dbReference type="SUPFAM" id="SSF53756">
    <property type="entry name" value="UDP-Glycosyltransferase/glycogen phosphorylase"/>
    <property type="match status" value="1"/>
</dbReference>
<dbReference type="Pfam" id="PF13439">
    <property type="entry name" value="Glyco_transf_4"/>
    <property type="match status" value="1"/>
</dbReference>
<dbReference type="InterPro" id="IPR028098">
    <property type="entry name" value="Glyco_trans_4-like_N"/>
</dbReference>
<dbReference type="PANTHER" id="PTHR46401">
    <property type="entry name" value="GLYCOSYLTRANSFERASE WBBK-RELATED"/>
    <property type="match status" value="1"/>
</dbReference>
<dbReference type="CDD" id="cd03801">
    <property type="entry name" value="GT4_PimA-like"/>
    <property type="match status" value="1"/>
</dbReference>
<comment type="caution">
    <text evidence="3">The sequence shown here is derived from an EMBL/GenBank/DDBJ whole genome shotgun (WGS) entry which is preliminary data.</text>
</comment>
<reference evidence="3 4" key="1">
    <citation type="submission" date="2019-03" db="EMBL/GenBank/DDBJ databases">
        <title>Genomic Encyclopedia of Type Strains, Phase IV (KMG-IV): sequencing the most valuable type-strain genomes for metagenomic binning, comparative biology and taxonomic classification.</title>
        <authorList>
            <person name="Goeker M."/>
        </authorList>
    </citation>
    <scope>NUCLEOTIDE SEQUENCE [LARGE SCALE GENOMIC DNA]</scope>
    <source>
        <strain evidence="3 4">DSM 100059</strain>
    </source>
</reference>
<dbReference type="Gene3D" id="3.40.50.2000">
    <property type="entry name" value="Glycogen Phosphorylase B"/>
    <property type="match status" value="2"/>
</dbReference>
<dbReference type="PANTHER" id="PTHR46401:SF2">
    <property type="entry name" value="GLYCOSYLTRANSFERASE WBBK-RELATED"/>
    <property type="match status" value="1"/>
</dbReference>